<dbReference type="PANTHER" id="PTHR10885">
    <property type="entry name" value="ISOPENTENYL-DIPHOSPHATE DELTA-ISOMERASE"/>
    <property type="match status" value="1"/>
</dbReference>
<evidence type="ECO:0000313" key="8">
    <source>
        <dbReference type="Proteomes" id="UP001519325"/>
    </source>
</evidence>
<sequence length="181" mass="20086">MSAQPNSQPQQSEMIAVYDRMGRVVGAEDRALVYREGLWHASAGVLVRSPDGARVYVHRRTETKMVFAGMHDCLAGGVVGPGEDPEQTAVRELAEELGIVVPAGTSPLPMAAAAWDGEWNGKPMRCHLFAYELRYDGPIRHQPEEIADGWWWTDAELRAHLADPNWPFVPDTRVIVEDLLA</sequence>
<dbReference type="InterPro" id="IPR020084">
    <property type="entry name" value="NUDIX_hydrolase_CS"/>
</dbReference>
<dbReference type="InterPro" id="IPR015797">
    <property type="entry name" value="NUDIX_hydrolase-like_dom_sf"/>
</dbReference>
<protein>
    <submittedName>
        <fullName evidence="7">8-oxo-dGTP pyrophosphatase MutT (NUDIX family)</fullName>
    </submittedName>
</protein>
<dbReference type="InterPro" id="IPR024195">
    <property type="entry name" value="NUDIX_hydrolase_YfcD_pred"/>
</dbReference>
<comment type="similarity">
    <text evidence="2">Belongs to the Nudix hydrolase family.</text>
</comment>
<dbReference type="Proteomes" id="UP001519325">
    <property type="component" value="Unassembled WGS sequence"/>
</dbReference>
<dbReference type="SUPFAM" id="SSF55811">
    <property type="entry name" value="Nudix"/>
    <property type="match status" value="1"/>
</dbReference>
<comment type="caution">
    <text evidence="7">The sequence shown here is derived from an EMBL/GenBank/DDBJ whole genome shotgun (WGS) entry which is preliminary data.</text>
</comment>
<keyword evidence="3" id="KW-0479">Metal-binding</keyword>
<keyword evidence="8" id="KW-1185">Reference proteome</keyword>
<dbReference type="PROSITE" id="PS00893">
    <property type="entry name" value="NUDIX_BOX"/>
    <property type="match status" value="1"/>
</dbReference>
<accession>A0ABS4QIS8</accession>
<name>A0ABS4QIS8_9NOCA</name>
<dbReference type="PROSITE" id="PS51462">
    <property type="entry name" value="NUDIX"/>
    <property type="match status" value="1"/>
</dbReference>
<comment type="cofactor">
    <cofactor evidence="1">
        <name>Mg(2+)</name>
        <dbReference type="ChEBI" id="CHEBI:18420"/>
    </cofactor>
</comment>
<dbReference type="InterPro" id="IPR000086">
    <property type="entry name" value="NUDIX_hydrolase_dom"/>
</dbReference>
<dbReference type="Pfam" id="PF00293">
    <property type="entry name" value="NUDIX"/>
    <property type="match status" value="1"/>
</dbReference>
<evidence type="ECO:0000259" key="6">
    <source>
        <dbReference type="PROSITE" id="PS51462"/>
    </source>
</evidence>
<keyword evidence="4" id="KW-0378">Hydrolase</keyword>
<gene>
    <name evidence="7" type="ORF">BJ987_003889</name>
</gene>
<dbReference type="EMBL" id="JAGGMR010000001">
    <property type="protein sequence ID" value="MBP2190988.1"/>
    <property type="molecule type" value="Genomic_DNA"/>
</dbReference>
<organism evidence="7 8">
    <name type="scientific">Nocardia goodfellowii</name>
    <dbReference type="NCBI Taxonomy" id="882446"/>
    <lineage>
        <taxon>Bacteria</taxon>
        <taxon>Bacillati</taxon>
        <taxon>Actinomycetota</taxon>
        <taxon>Actinomycetes</taxon>
        <taxon>Mycobacteriales</taxon>
        <taxon>Nocardiaceae</taxon>
        <taxon>Nocardia</taxon>
    </lineage>
</organism>
<evidence type="ECO:0000256" key="3">
    <source>
        <dbReference type="ARBA" id="ARBA00022723"/>
    </source>
</evidence>
<dbReference type="PANTHER" id="PTHR10885:SF0">
    <property type="entry name" value="ISOPENTENYL-DIPHOSPHATE DELTA-ISOMERASE"/>
    <property type="match status" value="1"/>
</dbReference>
<evidence type="ECO:0000256" key="4">
    <source>
        <dbReference type="ARBA" id="ARBA00022801"/>
    </source>
</evidence>
<dbReference type="Gene3D" id="3.90.79.10">
    <property type="entry name" value="Nucleoside Triphosphate Pyrophosphohydrolase"/>
    <property type="match status" value="1"/>
</dbReference>
<evidence type="ECO:0000256" key="5">
    <source>
        <dbReference type="ARBA" id="ARBA00022842"/>
    </source>
</evidence>
<reference evidence="7 8" key="1">
    <citation type="submission" date="2021-03" db="EMBL/GenBank/DDBJ databases">
        <title>Sequencing the genomes of 1000 actinobacteria strains.</title>
        <authorList>
            <person name="Klenk H.-P."/>
        </authorList>
    </citation>
    <scope>NUCLEOTIDE SEQUENCE [LARGE SCALE GENOMIC DNA]</scope>
    <source>
        <strain evidence="7 8">DSM 45516</strain>
    </source>
</reference>
<evidence type="ECO:0000256" key="1">
    <source>
        <dbReference type="ARBA" id="ARBA00001946"/>
    </source>
</evidence>
<proteinExistence type="inferred from homology"/>
<keyword evidence="5" id="KW-0460">Magnesium</keyword>
<evidence type="ECO:0000256" key="2">
    <source>
        <dbReference type="ARBA" id="ARBA00005582"/>
    </source>
</evidence>
<dbReference type="PIRSF" id="PIRSF017340">
    <property type="entry name" value="Nudix_hydro"/>
    <property type="match status" value="1"/>
</dbReference>
<evidence type="ECO:0000313" key="7">
    <source>
        <dbReference type="EMBL" id="MBP2190988.1"/>
    </source>
</evidence>
<feature type="domain" description="Nudix hydrolase" evidence="6">
    <location>
        <begin position="38"/>
        <end position="174"/>
    </location>
</feature>